<dbReference type="RefSeq" id="WP_145207298.1">
    <property type="nucleotide sequence ID" value="NZ_CP036432.1"/>
</dbReference>
<sequence>MKITSGPMALLFAAILAMVATDVMAQRGGGGRPGGGGGRPGGGGFRGGPGGPGGFGGRGGGSILGLLQVKEVQEEIELMPDQEEAVKKVAENRERVEFPRDFDRENRDSEENVAKMQAYMKQVAEGEKKIREQLEEVLLPEQMERLEQIEVQQMRAGALMNERVATELKLTAKQKEELAKMAEEAREEMMSKMRELFQGGDRENMREKMEEAQKDMETKLVSVLTSEQKKEFEEMKGEPFEMPAPQGRGGFGGRGGDGGGPGGGRGGRGGPGGDRGGDRGGRPGGRPAAE</sequence>
<feature type="compositionally biased region" description="Basic and acidic residues" evidence="1">
    <location>
        <begin position="227"/>
        <end position="239"/>
    </location>
</feature>
<feature type="compositionally biased region" description="Basic and acidic residues" evidence="1">
    <location>
        <begin position="196"/>
        <end position="218"/>
    </location>
</feature>
<accession>A0ABX5XHP7</accession>
<name>A0ABX5XHP7_9BACT</name>
<feature type="compositionally biased region" description="Gly residues" evidence="1">
    <location>
        <begin position="247"/>
        <end position="274"/>
    </location>
</feature>
<keyword evidence="4" id="KW-1185">Reference proteome</keyword>
<evidence type="ECO:0000256" key="2">
    <source>
        <dbReference type="SAM" id="SignalP"/>
    </source>
</evidence>
<keyword evidence="2" id="KW-0732">Signal</keyword>
<feature type="region of interest" description="Disordered" evidence="1">
    <location>
        <begin position="28"/>
        <end position="59"/>
    </location>
</feature>
<feature type="signal peptide" evidence="2">
    <location>
        <begin position="1"/>
        <end position="25"/>
    </location>
</feature>
<protein>
    <submittedName>
        <fullName evidence="3">Uncharacterized protein</fullName>
    </submittedName>
</protein>
<feature type="chain" id="PRO_5046129949" evidence="2">
    <location>
        <begin position="26"/>
        <end position="290"/>
    </location>
</feature>
<evidence type="ECO:0000313" key="3">
    <source>
        <dbReference type="EMBL" id="QDV81510.1"/>
    </source>
</evidence>
<proteinExistence type="predicted"/>
<gene>
    <name evidence="3" type="ORF">TBK1r_04280</name>
</gene>
<dbReference type="EMBL" id="CP036432">
    <property type="protein sequence ID" value="QDV81510.1"/>
    <property type="molecule type" value="Genomic_DNA"/>
</dbReference>
<evidence type="ECO:0000313" key="4">
    <source>
        <dbReference type="Proteomes" id="UP000318081"/>
    </source>
</evidence>
<feature type="region of interest" description="Disordered" evidence="1">
    <location>
        <begin position="196"/>
        <end position="290"/>
    </location>
</feature>
<organism evidence="3 4">
    <name type="scientific">Stieleria magnilauensis</name>
    <dbReference type="NCBI Taxonomy" id="2527963"/>
    <lineage>
        <taxon>Bacteria</taxon>
        <taxon>Pseudomonadati</taxon>
        <taxon>Planctomycetota</taxon>
        <taxon>Planctomycetia</taxon>
        <taxon>Pirellulales</taxon>
        <taxon>Pirellulaceae</taxon>
        <taxon>Stieleria</taxon>
    </lineage>
</organism>
<reference evidence="3 4" key="1">
    <citation type="submission" date="2019-02" db="EMBL/GenBank/DDBJ databases">
        <title>Deep-cultivation of Planctomycetes and their phenomic and genomic characterization uncovers novel biology.</title>
        <authorList>
            <person name="Wiegand S."/>
            <person name="Jogler M."/>
            <person name="Boedeker C."/>
            <person name="Pinto D."/>
            <person name="Vollmers J."/>
            <person name="Rivas-Marin E."/>
            <person name="Kohn T."/>
            <person name="Peeters S.H."/>
            <person name="Heuer A."/>
            <person name="Rast P."/>
            <person name="Oberbeckmann S."/>
            <person name="Bunk B."/>
            <person name="Jeske O."/>
            <person name="Meyerdierks A."/>
            <person name="Storesund J.E."/>
            <person name="Kallscheuer N."/>
            <person name="Luecker S."/>
            <person name="Lage O.M."/>
            <person name="Pohl T."/>
            <person name="Merkel B.J."/>
            <person name="Hornburger P."/>
            <person name="Mueller R.-W."/>
            <person name="Bruemmer F."/>
            <person name="Labrenz M."/>
            <person name="Spormann A.M."/>
            <person name="Op den Camp H."/>
            <person name="Overmann J."/>
            <person name="Amann R."/>
            <person name="Jetten M.S.M."/>
            <person name="Mascher T."/>
            <person name="Medema M.H."/>
            <person name="Devos D.P."/>
            <person name="Kaster A.-K."/>
            <person name="Ovreas L."/>
            <person name="Rohde M."/>
            <person name="Galperin M.Y."/>
            <person name="Jogler C."/>
        </authorList>
    </citation>
    <scope>NUCLEOTIDE SEQUENCE [LARGE SCALE GENOMIC DNA]</scope>
    <source>
        <strain evidence="3 4">TBK1r</strain>
    </source>
</reference>
<dbReference type="Proteomes" id="UP000318081">
    <property type="component" value="Chromosome"/>
</dbReference>
<evidence type="ECO:0000256" key="1">
    <source>
        <dbReference type="SAM" id="MobiDB-lite"/>
    </source>
</evidence>